<comment type="similarity">
    <text evidence="2">Belongs to the CFAP206 family.</text>
</comment>
<comment type="function">
    <text evidence="9">Essential for sperm motility and is involved in the regulation of the beating frequency of motile cilia on the epithelial cells of the respiratory tract. Required for the establishment of radial spokes in sperm flagella.</text>
</comment>
<evidence type="ECO:0000256" key="2">
    <source>
        <dbReference type="ARBA" id="ARBA00010500"/>
    </source>
</evidence>
<evidence type="ECO:0000256" key="5">
    <source>
        <dbReference type="ARBA" id="ARBA00022794"/>
    </source>
</evidence>
<gene>
    <name evidence="10" type="ORF">SPARVUS_LOCUS10865537</name>
</gene>
<comment type="caution">
    <text evidence="10">The sequence shown here is derived from an EMBL/GenBank/DDBJ whole genome shotgun (WGS) entry which is preliminary data.</text>
</comment>
<dbReference type="PANTHER" id="PTHR21442">
    <property type="entry name" value="CILIA- AND FLAGELLA-ASSOCIATED PROTEIN 206"/>
    <property type="match status" value="1"/>
</dbReference>
<evidence type="ECO:0000256" key="4">
    <source>
        <dbReference type="ARBA" id="ARBA00022490"/>
    </source>
</evidence>
<keyword evidence="6" id="KW-0969">Cilium</keyword>
<proteinExistence type="inferred from homology"/>
<keyword evidence="11" id="KW-1185">Reference proteome</keyword>
<accession>A0ABN9EWV6</accession>
<dbReference type="InterPro" id="IPR021897">
    <property type="entry name" value="FAP206"/>
</dbReference>
<keyword evidence="7" id="KW-0206">Cytoskeleton</keyword>
<evidence type="ECO:0000256" key="6">
    <source>
        <dbReference type="ARBA" id="ARBA00023069"/>
    </source>
</evidence>
<keyword evidence="4" id="KW-0963">Cytoplasm</keyword>
<keyword evidence="5" id="KW-0970">Cilium biogenesis/degradation</keyword>
<sequence length="120" mass="13740">MSHTQAESVIKNIIREIAQECAEKGQNVSETMVAFVVKAIVLDSRNGFNVDRVLTKNDVQKLIKLCVDRLLDTRSPSLETIKMQVYFDMNYTSRGEFLDEHHQVLESRLAPVSREITDSR</sequence>
<name>A0ABN9EWV6_9NEOB</name>
<comment type="subcellular location">
    <subcellularLocation>
        <location evidence="1">Cytoplasm</location>
        <location evidence="1">Cytoskeleton</location>
        <location evidence="1">Cilium axoneme</location>
    </subcellularLocation>
</comment>
<dbReference type="Proteomes" id="UP001162483">
    <property type="component" value="Unassembled WGS sequence"/>
</dbReference>
<feature type="non-terminal residue" evidence="10">
    <location>
        <position position="120"/>
    </location>
</feature>
<keyword evidence="8" id="KW-0966">Cell projection</keyword>
<dbReference type="PANTHER" id="PTHR21442:SF0">
    <property type="entry name" value="CILIA- AND FLAGELLA-ASSOCIATED PROTEIN 206"/>
    <property type="match status" value="1"/>
</dbReference>
<evidence type="ECO:0000313" key="11">
    <source>
        <dbReference type="Proteomes" id="UP001162483"/>
    </source>
</evidence>
<evidence type="ECO:0000256" key="3">
    <source>
        <dbReference type="ARBA" id="ARBA00021602"/>
    </source>
</evidence>
<evidence type="ECO:0000256" key="9">
    <source>
        <dbReference type="ARBA" id="ARBA00045321"/>
    </source>
</evidence>
<evidence type="ECO:0000256" key="7">
    <source>
        <dbReference type="ARBA" id="ARBA00023212"/>
    </source>
</evidence>
<evidence type="ECO:0000256" key="8">
    <source>
        <dbReference type="ARBA" id="ARBA00023273"/>
    </source>
</evidence>
<evidence type="ECO:0000313" key="10">
    <source>
        <dbReference type="EMBL" id="CAI9589300.1"/>
    </source>
</evidence>
<evidence type="ECO:0000256" key="1">
    <source>
        <dbReference type="ARBA" id="ARBA00004430"/>
    </source>
</evidence>
<dbReference type="EMBL" id="CATNWA010016043">
    <property type="protein sequence ID" value="CAI9589300.1"/>
    <property type="molecule type" value="Genomic_DNA"/>
</dbReference>
<organism evidence="10 11">
    <name type="scientific">Staurois parvus</name>
    <dbReference type="NCBI Taxonomy" id="386267"/>
    <lineage>
        <taxon>Eukaryota</taxon>
        <taxon>Metazoa</taxon>
        <taxon>Chordata</taxon>
        <taxon>Craniata</taxon>
        <taxon>Vertebrata</taxon>
        <taxon>Euteleostomi</taxon>
        <taxon>Amphibia</taxon>
        <taxon>Batrachia</taxon>
        <taxon>Anura</taxon>
        <taxon>Neobatrachia</taxon>
        <taxon>Ranoidea</taxon>
        <taxon>Ranidae</taxon>
        <taxon>Staurois</taxon>
    </lineage>
</organism>
<reference evidence="10" key="1">
    <citation type="submission" date="2023-05" db="EMBL/GenBank/DDBJ databases">
        <authorList>
            <person name="Stuckert A."/>
        </authorList>
    </citation>
    <scope>NUCLEOTIDE SEQUENCE</scope>
</reference>
<protein>
    <recommendedName>
        <fullName evidence="3">Cilia- and flagella-associated protein 206</fullName>
    </recommendedName>
</protein>